<comment type="subunit">
    <text evidence="6">Homodimer.</text>
</comment>
<dbReference type="GO" id="GO:0006096">
    <property type="term" value="P:glycolytic process"/>
    <property type="evidence" value="ECO:0007669"/>
    <property type="project" value="UniProtKB-KW"/>
</dbReference>
<name>A0A8R1TZW0_ONCVO</name>
<keyword evidence="9" id="KW-0324">Glycolysis</keyword>
<dbReference type="InterPro" id="IPR000652">
    <property type="entry name" value="Triosephosphate_isomerase"/>
</dbReference>
<evidence type="ECO:0000259" key="17">
    <source>
        <dbReference type="PROSITE" id="PS50072"/>
    </source>
</evidence>
<feature type="region of interest" description="Disordered" evidence="16">
    <location>
        <begin position="621"/>
        <end position="645"/>
    </location>
</feature>
<dbReference type="InterPro" id="IPR002130">
    <property type="entry name" value="Cyclophilin-type_PPIase_dom"/>
</dbReference>
<dbReference type="PANTHER" id="PTHR21139:SF2">
    <property type="entry name" value="TRIOSEPHOSPHATE ISOMERASE"/>
    <property type="match status" value="1"/>
</dbReference>
<dbReference type="PROSITE" id="PS00170">
    <property type="entry name" value="CSA_PPIASE_1"/>
    <property type="match status" value="1"/>
</dbReference>
<feature type="region of interest" description="Disordered" evidence="16">
    <location>
        <begin position="674"/>
        <end position="710"/>
    </location>
</feature>
<feature type="compositionally biased region" description="Basic and acidic residues" evidence="16">
    <location>
        <begin position="674"/>
        <end position="687"/>
    </location>
</feature>
<comment type="pathway">
    <text evidence="3">Carbohydrate biosynthesis; gluconeogenesis.</text>
</comment>
<feature type="compositionally biased region" description="Low complexity" evidence="16">
    <location>
        <begin position="624"/>
        <end position="633"/>
    </location>
</feature>
<keyword evidence="10" id="KW-0413">Isomerase</keyword>
<evidence type="ECO:0000256" key="1">
    <source>
        <dbReference type="ARBA" id="ARBA00004123"/>
    </source>
</evidence>
<dbReference type="InterPro" id="IPR029000">
    <property type="entry name" value="Cyclophilin-like_dom_sf"/>
</dbReference>
<proteinExistence type="inferred from homology"/>
<evidence type="ECO:0000256" key="11">
    <source>
        <dbReference type="ARBA" id="ARBA00023242"/>
    </source>
</evidence>
<dbReference type="GO" id="GO:0004807">
    <property type="term" value="F:triose-phosphate isomerase activity"/>
    <property type="evidence" value="ECO:0007669"/>
    <property type="project" value="InterPro"/>
</dbReference>
<keyword evidence="11" id="KW-0539">Nucleus</keyword>
<evidence type="ECO:0000256" key="3">
    <source>
        <dbReference type="ARBA" id="ARBA00004742"/>
    </source>
</evidence>
<keyword evidence="19" id="KW-1185">Reference proteome</keyword>
<reference evidence="18" key="2">
    <citation type="submission" date="2022-06" db="UniProtKB">
        <authorList>
            <consortium name="EnsemblMetazoa"/>
        </authorList>
    </citation>
    <scope>IDENTIFICATION</scope>
</reference>
<feature type="coiled-coil region" evidence="15">
    <location>
        <begin position="489"/>
        <end position="555"/>
    </location>
</feature>
<evidence type="ECO:0000313" key="19">
    <source>
        <dbReference type="Proteomes" id="UP000024404"/>
    </source>
</evidence>
<dbReference type="InterPro" id="IPR020861">
    <property type="entry name" value="Triosephosphate_isomerase_AS"/>
</dbReference>
<evidence type="ECO:0000256" key="9">
    <source>
        <dbReference type="ARBA" id="ARBA00023152"/>
    </source>
</evidence>
<dbReference type="InterPro" id="IPR035990">
    <property type="entry name" value="TIM_sf"/>
</dbReference>
<accession>A0A8R1TZW0</accession>
<comment type="subunit">
    <text evidence="14">Part of the activated spliceosome B/catalytic step 1 spliceosome, one of the forms of the spliceosome which has a well-formed active site but still cannot catalyze the branching reaction and is composed at least of 52 proteins, the U2, U5 and U6 snRNAs and the pre-mRNA. Recruited during early steps of activated spliceosome B maturation, it is probably one of the first proteins released from this complex as he matures to the spliceosome C complex. Component of the minor spliceosome, which splices U12-type introns.</text>
</comment>
<dbReference type="HAMAP" id="MF_00147_B">
    <property type="entry name" value="TIM_B"/>
    <property type="match status" value="1"/>
</dbReference>
<organism evidence="18 19">
    <name type="scientific">Onchocerca volvulus</name>
    <dbReference type="NCBI Taxonomy" id="6282"/>
    <lineage>
        <taxon>Eukaryota</taxon>
        <taxon>Metazoa</taxon>
        <taxon>Ecdysozoa</taxon>
        <taxon>Nematoda</taxon>
        <taxon>Chromadorea</taxon>
        <taxon>Rhabditida</taxon>
        <taxon>Spirurina</taxon>
        <taxon>Spiruromorpha</taxon>
        <taxon>Filarioidea</taxon>
        <taxon>Onchocercidae</taxon>
        <taxon>Onchocerca</taxon>
    </lineage>
</organism>
<dbReference type="PRINTS" id="PR00153">
    <property type="entry name" value="CSAPPISMRASE"/>
</dbReference>
<evidence type="ECO:0000256" key="10">
    <source>
        <dbReference type="ARBA" id="ARBA00023235"/>
    </source>
</evidence>
<dbReference type="EnsemblMetazoa" id="OVOC8985.1">
    <property type="protein sequence ID" value="OVOC8985.1"/>
    <property type="gene ID" value="WBGene00245794"/>
</dbReference>
<dbReference type="PROSITE" id="PS50072">
    <property type="entry name" value="CSA_PPIASE_2"/>
    <property type="match status" value="1"/>
</dbReference>
<dbReference type="CDD" id="cd00311">
    <property type="entry name" value="TIM"/>
    <property type="match status" value="1"/>
</dbReference>
<evidence type="ECO:0000256" key="15">
    <source>
        <dbReference type="SAM" id="Coils"/>
    </source>
</evidence>
<dbReference type="GO" id="GO:0006094">
    <property type="term" value="P:gluconeogenesis"/>
    <property type="evidence" value="ECO:0007669"/>
    <property type="project" value="UniProtKB-KW"/>
</dbReference>
<evidence type="ECO:0000256" key="6">
    <source>
        <dbReference type="ARBA" id="ARBA00011738"/>
    </source>
</evidence>
<dbReference type="GO" id="GO:0046166">
    <property type="term" value="P:glyceraldehyde-3-phosphate biosynthetic process"/>
    <property type="evidence" value="ECO:0007669"/>
    <property type="project" value="TreeGrafter"/>
</dbReference>
<evidence type="ECO:0000256" key="4">
    <source>
        <dbReference type="ARBA" id="ARBA00007365"/>
    </source>
</evidence>
<keyword evidence="15" id="KW-0175">Coiled coil</keyword>
<evidence type="ECO:0000256" key="7">
    <source>
        <dbReference type="ARBA" id="ARBA00019397"/>
    </source>
</evidence>
<dbReference type="AlphaFoldDB" id="A0A8R1TZW0"/>
<evidence type="ECO:0000313" key="18">
    <source>
        <dbReference type="EnsemblMetazoa" id="OVOC8985.1"/>
    </source>
</evidence>
<dbReference type="NCBIfam" id="TIGR00419">
    <property type="entry name" value="tim"/>
    <property type="match status" value="1"/>
</dbReference>
<evidence type="ECO:0000256" key="13">
    <source>
        <dbReference type="ARBA" id="ARBA00042090"/>
    </source>
</evidence>
<dbReference type="PROSITE" id="PS51440">
    <property type="entry name" value="TIM_2"/>
    <property type="match status" value="1"/>
</dbReference>
<comment type="similarity">
    <text evidence="5">Belongs to the triosephosphate isomerase family.</text>
</comment>
<comment type="similarity">
    <text evidence="4">Belongs to the cyclophilin-type PPIase family.</text>
</comment>
<dbReference type="InterPro" id="IPR022896">
    <property type="entry name" value="TrioseP_Isoase_bac/euk"/>
</dbReference>
<evidence type="ECO:0000256" key="14">
    <source>
        <dbReference type="ARBA" id="ARBA00046368"/>
    </source>
</evidence>
<reference evidence="19" key="1">
    <citation type="submission" date="2013-10" db="EMBL/GenBank/DDBJ databases">
        <title>Genome sequencing of Onchocerca volvulus.</title>
        <authorList>
            <person name="Cotton J."/>
            <person name="Tsai J."/>
            <person name="Stanley E."/>
            <person name="Tracey A."/>
            <person name="Holroyd N."/>
            <person name="Lustigman S."/>
            <person name="Berriman M."/>
        </authorList>
    </citation>
    <scope>NUCLEOTIDE SEQUENCE</scope>
</reference>
<dbReference type="SUPFAM" id="SSF50891">
    <property type="entry name" value="Cyclophilin-like"/>
    <property type="match status" value="1"/>
</dbReference>
<sequence>MSRKFLVGGNWKMNGDKASIDSIIKFLNDGAMVPNVDVVVAPPAPYLSYVKEKVKSGIQVSAQNCYKVAKGAFTGEISPAMIKDLGLHWVILGHSERRHIFGESDELIAEKVVHAIENGLETIFCCGEKLEEREAGKTKEVNFRQLQAVINKKADWSKIVIAYEPVWAIGTGKTASPEQAQEVHGWIREFLKDKVSADVAEKTRILYGGSVTAENAADLAKKPDIDGFLVITMSNIYVNEPATSGKVCMKTTVGDIDIELWSKECPLACRNFIQLCMEGYYNGTIFHRIIRDFIVQGGDPTGTGEGGESIYTTSFKNEFHQRLKFNRRGLVGMASGNDGMNGSQFFFTLNATPDLDKKHTLFGKIVGNTLFNMLRLGECETGNDDKPLRTQKILQVEILSNPFNDIVPREKKKDKKKEKIREKKDAKKNLTLLSFGNEAEEDEIELQEANEKLKCKSKSAHDILTDETLSKELAVPIEELIESSSAPIIEDIEEREARMERIKEKLKRRKRKTSSDDRCEEEDEDFEAMIKQEMNDRQKQELEKITAEVKLVQKDLKAMLKPKIEKEKIEEEKLVTEATKKHLVMKEKFRESAKIKLKSKDPRRQDETMLMLEKILAKHKDMKSVVPVKAPSPAKKEKEEEEHEITVGKLNYDNEEDLDTAEILVHKFVASEEGNKVSRAKDANLREESEDWYDISDPRNKMNQRRRGIT</sequence>
<feature type="coiled-coil region" evidence="15">
    <location>
        <begin position="409"/>
        <end position="459"/>
    </location>
</feature>
<dbReference type="Proteomes" id="UP000024404">
    <property type="component" value="Unassembled WGS sequence"/>
</dbReference>
<evidence type="ECO:0000256" key="8">
    <source>
        <dbReference type="ARBA" id="ARBA00022432"/>
    </source>
</evidence>
<comment type="subcellular location">
    <subcellularLocation>
        <location evidence="1">Nucleus</location>
    </subcellularLocation>
</comment>
<dbReference type="GO" id="GO:0003755">
    <property type="term" value="F:peptidyl-prolyl cis-trans isomerase activity"/>
    <property type="evidence" value="ECO:0007669"/>
    <property type="project" value="InterPro"/>
</dbReference>
<keyword evidence="8" id="KW-0312">Gluconeogenesis</keyword>
<dbReference type="GO" id="GO:0019563">
    <property type="term" value="P:glycerol catabolic process"/>
    <property type="evidence" value="ECO:0007669"/>
    <property type="project" value="TreeGrafter"/>
</dbReference>
<dbReference type="Pfam" id="PF00121">
    <property type="entry name" value="TIM"/>
    <property type="match status" value="1"/>
</dbReference>
<dbReference type="GO" id="GO:0005829">
    <property type="term" value="C:cytosol"/>
    <property type="evidence" value="ECO:0007669"/>
    <property type="project" value="TreeGrafter"/>
</dbReference>
<dbReference type="SUPFAM" id="SSF51351">
    <property type="entry name" value="Triosephosphate isomerase (TIM)"/>
    <property type="match status" value="1"/>
</dbReference>
<dbReference type="Pfam" id="PF00160">
    <property type="entry name" value="Pro_isomerase"/>
    <property type="match status" value="1"/>
</dbReference>
<feature type="domain" description="PPIase cyclophilin-type" evidence="17">
    <location>
        <begin position="251"/>
        <end position="398"/>
    </location>
</feature>
<dbReference type="GO" id="GO:0006457">
    <property type="term" value="P:protein folding"/>
    <property type="evidence" value="ECO:0007669"/>
    <property type="project" value="InterPro"/>
</dbReference>
<dbReference type="CDD" id="cd01925">
    <property type="entry name" value="cyclophilin_CeCYP16-like"/>
    <property type="match status" value="1"/>
</dbReference>
<comment type="pathway">
    <text evidence="2">Carbohydrate degradation; glycolysis; D-glyceraldehyde 3-phosphate from glycerone phosphate: step 1/1.</text>
</comment>
<dbReference type="OMA" id="YAFKEPF"/>
<dbReference type="PROSITE" id="PS00171">
    <property type="entry name" value="TIM_1"/>
    <property type="match status" value="1"/>
</dbReference>
<dbReference type="InterPro" id="IPR013785">
    <property type="entry name" value="Aldolase_TIM"/>
</dbReference>
<evidence type="ECO:0000256" key="5">
    <source>
        <dbReference type="ARBA" id="ARBA00007422"/>
    </source>
</evidence>
<dbReference type="FunFam" id="2.40.100.10:FF:000007">
    <property type="entry name" value="Peptidyl-prolyl cis-trans isomerase CWC27 homolog"/>
    <property type="match status" value="1"/>
</dbReference>
<dbReference type="PANTHER" id="PTHR21139">
    <property type="entry name" value="TRIOSEPHOSPHATE ISOMERASE"/>
    <property type="match status" value="1"/>
</dbReference>
<dbReference type="InterPro" id="IPR020892">
    <property type="entry name" value="Cyclophilin-type_PPIase_CS"/>
</dbReference>
<dbReference type="EMBL" id="CMVM020000250">
    <property type="status" value="NOT_ANNOTATED_CDS"/>
    <property type="molecule type" value="Genomic_DNA"/>
</dbReference>
<evidence type="ECO:0000256" key="2">
    <source>
        <dbReference type="ARBA" id="ARBA00004680"/>
    </source>
</evidence>
<evidence type="ECO:0000256" key="12">
    <source>
        <dbReference type="ARBA" id="ARBA00040027"/>
    </source>
</evidence>
<dbReference type="FunFam" id="3.20.20.70:FF:000025">
    <property type="entry name" value="Triosephosphate isomerase"/>
    <property type="match status" value="1"/>
</dbReference>
<dbReference type="SMR" id="A0A8R1TZW0"/>
<dbReference type="Gene3D" id="3.20.20.70">
    <property type="entry name" value="Aldolase class I"/>
    <property type="match status" value="1"/>
</dbReference>
<dbReference type="Gene3D" id="2.40.100.10">
    <property type="entry name" value="Cyclophilin-like"/>
    <property type="match status" value="1"/>
</dbReference>
<dbReference type="GO" id="GO:0005634">
    <property type="term" value="C:nucleus"/>
    <property type="evidence" value="ECO:0007669"/>
    <property type="project" value="UniProtKB-SubCell"/>
</dbReference>
<evidence type="ECO:0000256" key="16">
    <source>
        <dbReference type="SAM" id="MobiDB-lite"/>
    </source>
</evidence>
<protein>
    <recommendedName>
        <fullName evidence="12">Spliceosome-associated protein CWC27 homolog</fullName>
    </recommendedName>
    <alternativeName>
        <fullName evidence="13">Probable inactive peptidyl-prolyl cis-trans isomerase CWC27 homolog</fullName>
    </alternativeName>
    <alternativeName>
        <fullName evidence="7">Triosephosphate isomerase</fullName>
    </alternativeName>
</protein>